<dbReference type="VEuPathDB" id="FungiDB:A1Q1_01420"/>
<protein>
    <submittedName>
        <fullName evidence="1">Uncharacterized protein</fullName>
    </submittedName>
</protein>
<dbReference type="InterPro" id="IPR032710">
    <property type="entry name" value="NTF2-like_dom_sf"/>
</dbReference>
<dbReference type="RefSeq" id="XP_014179934.1">
    <property type="nucleotide sequence ID" value="XM_014324459.1"/>
</dbReference>
<organism evidence="1 2">
    <name type="scientific">Trichosporon asahii var. asahii (strain ATCC 90039 / CBS 2479 / JCM 2466 / KCTC 7840 / NBRC 103889/ NCYC 2677 / UAMH 7654)</name>
    <name type="common">Yeast</name>
    <dbReference type="NCBI Taxonomy" id="1186058"/>
    <lineage>
        <taxon>Eukaryota</taxon>
        <taxon>Fungi</taxon>
        <taxon>Dikarya</taxon>
        <taxon>Basidiomycota</taxon>
        <taxon>Agaricomycotina</taxon>
        <taxon>Tremellomycetes</taxon>
        <taxon>Trichosporonales</taxon>
        <taxon>Trichosporonaceae</taxon>
        <taxon>Trichosporon</taxon>
    </lineage>
</organism>
<evidence type="ECO:0000313" key="2">
    <source>
        <dbReference type="Proteomes" id="UP000002748"/>
    </source>
</evidence>
<dbReference type="GeneID" id="25984934"/>
<proteinExistence type="predicted"/>
<dbReference type="PANTHER" id="PTHR39401:SF1">
    <property type="entry name" value="SNOAL-LIKE DOMAIN-CONTAINING PROTEIN"/>
    <property type="match status" value="1"/>
</dbReference>
<comment type="caution">
    <text evidence="1">The sequence shown here is derived from an EMBL/GenBank/DDBJ whole genome shotgun (WGS) entry which is preliminary data.</text>
</comment>
<reference evidence="1 2" key="1">
    <citation type="journal article" date="2012" name="Eukaryot. Cell">
        <title>Draft genome sequence of CBS 2479, the standard type strain of Trichosporon asahii.</title>
        <authorList>
            <person name="Yang R.Y."/>
            <person name="Li H.T."/>
            <person name="Zhu H."/>
            <person name="Zhou G.P."/>
            <person name="Wang M."/>
            <person name="Wang L."/>
        </authorList>
    </citation>
    <scope>NUCLEOTIDE SEQUENCE [LARGE SCALE GENOMIC DNA]</scope>
    <source>
        <strain evidence="2">ATCC 90039 / CBS 2479 / JCM 2466 / KCTC 7840 / NCYC 2677 / UAMH 7654</strain>
    </source>
</reference>
<dbReference type="KEGG" id="tasa:A1Q1_01420"/>
<dbReference type="OrthoDB" id="3468019at2759"/>
<dbReference type="Proteomes" id="UP000002748">
    <property type="component" value="Unassembled WGS sequence"/>
</dbReference>
<dbReference type="EMBL" id="ALBS01000170">
    <property type="protein sequence ID" value="EJT49516.1"/>
    <property type="molecule type" value="Genomic_DNA"/>
</dbReference>
<dbReference type="PANTHER" id="PTHR39401">
    <property type="entry name" value="SNOAL-LIKE DOMAIN-CONTAINING PROTEIN"/>
    <property type="match status" value="1"/>
</dbReference>
<gene>
    <name evidence="1" type="ORF">A1Q1_01420</name>
</gene>
<accession>J5T755</accession>
<sequence length="127" mass="14349">MSVPSDIKAFVSEFYRLSDDPDHDAYCSLFTPDASFLVGTVGAKGRDGIRSVRAKGWDNFDHRVHKHERIYVNEDEPDVAMLTGTIDYDRKDGVSARDLCWAGKMVFDRSGGLKVKDYYVWVVSHGL</sequence>
<dbReference type="HOGENOM" id="CLU_1817155_0_0_1"/>
<dbReference type="AlphaFoldDB" id="J5T755"/>
<evidence type="ECO:0000313" key="1">
    <source>
        <dbReference type="EMBL" id="EJT49516.1"/>
    </source>
</evidence>
<name>J5T755_TRIAS</name>
<dbReference type="Gene3D" id="3.10.450.50">
    <property type="match status" value="1"/>
</dbReference>
<dbReference type="SUPFAM" id="SSF54427">
    <property type="entry name" value="NTF2-like"/>
    <property type="match status" value="1"/>
</dbReference>